<keyword evidence="3" id="KW-1133">Transmembrane helix</keyword>
<dbReference type="PANTHER" id="PTHR24006:SF905">
    <property type="entry name" value="UBIQUITIN CARBOXYL-TERMINAL HYDROLASE 1"/>
    <property type="match status" value="1"/>
</dbReference>
<protein>
    <recommendedName>
        <fullName evidence="4">USP domain-containing protein</fullName>
    </recommendedName>
</protein>
<organism evidence="5 6">
    <name type="scientific">Aphis glycines</name>
    <name type="common">Soybean aphid</name>
    <dbReference type="NCBI Taxonomy" id="307491"/>
    <lineage>
        <taxon>Eukaryota</taxon>
        <taxon>Metazoa</taxon>
        <taxon>Ecdysozoa</taxon>
        <taxon>Arthropoda</taxon>
        <taxon>Hexapoda</taxon>
        <taxon>Insecta</taxon>
        <taxon>Pterygota</taxon>
        <taxon>Neoptera</taxon>
        <taxon>Paraneoptera</taxon>
        <taxon>Hemiptera</taxon>
        <taxon>Sternorrhyncha</taxon>
        <taxon>Aphidomorpha</taxon>
        <taxon>Aphidoidea</taxon>
        <taxon>Aphididae</taxon>
        <taxon>Aphidini</taxon>
        <taxon>Aphis</taxon>
        <taxon>Aphis</taxon>
    </lineage>
</organism>
<dbReference type="GO" id="GO:0016579">
    <property type="term" value="P:protein deubiquitination"/>
    <property type="evidence" value="ECO:0007669"/>
    <property type="project" value="InterPro"/>
</dbReference>
<feature type="compositionally biased region" description="Low complexity" evidence="2">
    <location>
        <begin position="407"/>
        <end position="420"/>
    </location>
</feature>
<evidence type="ECO:0000256" key="3">
    <source>
        <dbReference type="SAM" id="Phobius"/>
    </source>
</evidence>
<dbReference type="OrthoDB" id="10062454at2759"/>
<dbReference type="AlphaFoldDB" id="A0A6G0TTA8"/>
<feature type="transmembrane region" description="Helical" evidence="3">
    <location>
        <begin position="78"/>
        <end position="98"/>
    </location>
</feature>
<evidence type="ECO:0000256" key="2">
    <source>
        <dbReference type="SAM" id="MobiDB-lite"/>
    </source>
</evidence>
<evidence type="ECO:0000313" key="5">
    <source>
        <dbReference type="EMBL" id="KAE9537859.1"/>
    </source>
</evidence>
<gene>
    <name evidence="5" type="ORF">AGLY_005831</name>
</gene>
<dbReference type="PANTHER" id="PTHR24006">
    <property type="entry name" value="UBIQUITIN CARBOXYL-TERMINAL HYDROLASE"/>
    <property type="match status" value="1"/>
</dbReference>
<reference evidence="5 6" key="1">
    <citation type="submission" date="2019-08" db="EMBL/GenBank/DDBJ databases">
        <title>The genome of the soybean aphid Biotype 1, its phylome, world population structure and adaptation to the North American continent.</title>
        <authorList>
            <person name="Giordano R."/>
            <person name="Donthu R.K."/>
            <person name="Hernandez A.G."/>
            <person name="Wright C.L."/>
            <person name="Zimin A.V."/>
        </authorList>
    </citation>
    <scope>NUCLEOTIDE SEQUENCE [LARGE SCALE GENOMIC DNA]</scope>
    <source>
        <tissue evidence="5">Whole aphids</tissue>
    </source>
</reference>
<evidence type="ECO:0000259" key="4">
    <source>
        <dbReference type="PROSITE" id="PS50235"/>
    </source>
</evidence>
<dbReference type="Pfam" id="PF00443">
    <property type="entry name" value="UCH"/>
    <property type="match status" value="1"/>
</dbReference>
<dbReference type="InterPro" id="IPR001394">
    <property type="entry name" value="Peptidase_C19_UCH"/>
</dbReference>
<keyword evidence="3" id="KW-0812">Transmembrane</keyword>
<keyword evidence="6" id="KW-1185">Reference proteome</keyword>
<name>A0A6G0TTA8_APHGL</name>
<dbReference type="InterPro" id="IPR028889">
    <property type="entry name" value="USP"/>
</dbReference>
<feature type="transmembrane region" description="Helical" evidence="3">
    <location>
        <begin position="6"/>
        <end position="22"/>
    </location>
</feature>
<evidence type="ECO:0000256" key="1">
    <source>
        <dbReference type="ARBA" id="ARBA00009085"/>
    </source>
</evidence>
<dbReference type="EMBL" id="VYZN01000017">
    <property type="protein sequence ID" value="KAE9537859.1"/>
    <property type="molecule type" value="Genomic_DNA"/>
</dbReference>
<comment type="similarity">
    <text evidence="1">Belongs to the peptidase C19 family.</text>
</comment>
<dbReference type="GO" id="GO:0004843">
    <property type="term" value="F:cysteine-type deubiquitinase activity"/>
    <property type="evidence" value="ECO:0007669"/>
    <property type="project" value="InterPro"/>
</dbReference>
<dbReference type="SUPFAM" id="SSF54001">
    <property type="entry name" value="Cysteine proteinases"/>
    <property type="match status" value="1"/>
</dbReference>
<feature type="domain" description="USP" evidence="4">
    <location>
        <begin position="166"/>
        <end position="733"/>
    </location>
</feature>
<dbReference type="InterPro" id="IPR038765">
    <property type="entry name" value="Papain-like_cys_pep_sf"/>
</dbReference>
<proteinExistence type="inferred from homology"/>
<dbReference type="Proteomes" id="UP000475862">
    <property type="component" value="Unassembled WGS sequence"/>
</dbReference>
<keyword evidence="3" id="KW-0472">Membrane</keyword>
<sequence>MVDQPFNSIIANILLLYILGLRKMTVLSSAETAEQPPRKKLCLSASRQLQSKSYALSQLNPMASPLDQPVLNIQGYRVIAISVVFAVIIVQLIIYSYVKQAFNEPVDTVDDTDGHEDDENETIYIILIFFKVIRHIKQQQQLQQQQQQQQINCSCDNESNGSPGVATLCNLGNTCFLNSVLYTLRFAPSFLHNLHHLITELQEITGRSTNGLKGKCSSLGRSTSSVSSKMWNFQSSLNVSMNDLKIIQVTERLHQVFEALHNCELKDSSDPYQPEVFLQSLRDVNPIFEGNQQHDAHELLVCLLDNIREGCKLVMQHSAQVNCFVAPAPVIQPVAPNKLKKFSGHVRKSLKIASSSKTRPVNGNLPPNVNIPSDKVVLSENDNFADDKQMYVVNGTTNAVQSDENESIPSGSSSSSSSSTSMFDDFQGVSLLRTTCLECEFVTERKESFCDICVPINGLTNGDISPENEFNPYDYDSVNKLYHSAIVTEEYLQDTDKYWCEQCCRYNEAKRSVGYESLPRLLTLHLKRFCTNYRAVVSKVNEHMPTPLILECFCEECLSLNSQQQTRAHSYQLYAIIMHLGATIASGHYVAYVKAQDNLDEYINCPRDRRKTGSLSVTPNGTLPANYKKSSISNGLFRFLKISSKTSSGAPNSQSSDSIDDSGKVSSLGRWCRSLECCGVRILDNSEGGDSMWLECDDETVRTMSVAQLTQILESKSSKNSALTPYLLFYVKVNHSE</sequence>
<dbReference type="GO" id="GO:0005829">
    <property type="term" value="C:cytosol"/>
    <property type="evidence" value="ECO:0007669"/>
    <property type="project" value="TreeGrafter"/>
</dbReference>
<dbReference type="InterPro" id="IPR050164">
    <property type="entry name" value="Peptidase_C19"/>
</dbReference>
<feature type="region of interest" description="Disordered" evidence="2">
    <location>
        <begin position="398"/>
        <end position="420"/>
    </location>
</feature>
<dbReference type="PROSITE" id="PS00973">
    <property type="entry name" value="USP_2"/>
    <property type="match status" value="1"/>
</dbReference>
<dbReference type="InterPro" id="IPR018200">
    <property type="entry name" value="USP_CS"/>
</dbReference>
<evidence type="ECO:0000313" key="6">
    <source>
        <dbReference type="Proteomes" id="UP000475862"/>
    </source>
</evidence>
<accession>A0A6G0TTA8</accession>
<comment type="caution">
    <text evidence="5">The sequence shown here is derived from an EMBL/GenBank/DDBJ whole genome shotgun (WGS) entry which is preliminary data.</text>
</comment>
<dbReference type="PROSITE" id="PS50235">
    <property type="entry name" value="USP_3"/>
    <property type="match status" value="1"/>
</dbReference>
<dbReference type="Gene3D" id="3.90.70.10">
    <property type="entry name" value="Cysteine proteinases"/>
    <property type="match status" value="1"/>
</dbReference>
<dbReference type="GO" id="GO:0005634">
    <property type="term" value="C:nucleus"/>
    <property type="evidence" value="ECO:0007669"/>
    <property type="project" value="TreeGrafter"/>
</dbReference>